<dbReference type="InterPro" id="IPR017871">
    <property type="entry name" value="ABC_transporter-like_CS"/>
</dbReference>
<keyword evidence="5 8" id="KW-0067">ATP-binding</keyword>
<evidence type="ECO:0000256" key="4">
    <source>
        <dbReference type="ARBA" id="ARBA00022741"/>
    </source>
</evidence>
<sequence>MLELEHVSTHYGAICAVNQVSLKVNQGEIVTLIGSNGAGKTSLLMTVCGGPRASSGTIHFEGEDITSLSTHHIMRRGIAISPEGRRVFSDLTVTENLQMGGFFLNKAEIEDGKEHVFKLFPRLKERASQRSGTMSGGEQQMLAIGRALMSKPRLLLLDEPTLGLAPLIIAQIFEIIQTIRADGVTVFLVEQNANRALQIADRGYVLETGKVVLEDTGENLLKNDQVRKAYLGG</sequence>
<dbReference type="SMART" id="SM00382">
    <property type="entry name" value="AAA"/>
    <property type="match status" value="1"/>
</dbReference>
<keyword evidence="6" id="KW-0029">Amino-acid transport</keyword>
<keyword evidence="3" id="KW-0472">Membrane</keyword>
<dbReference type="CDD" id="cd03224">
    <property type="entry name" value="ABC_TM1139_LivF_branched"/>
    <property type="match status" value="1"/>
</dbReference>
<reference evidence="9" key="1">
    <citation type="submission" date="2017-09" db="EMBL/GenBank/DDBJ databases">
        <title>FDA dAtabase for Regulatory Grade micrObial Sequences (FDA-ARGOS): Supporting development and validation of Infectious Disease Dx tests.</title>
        <authorList>
            <person name="Minogue T."/>
            <person name="Wolcott M."/>
            <person name="Wasieloski L."/>
            <person name="Aguilar W."/>
            <person name="Moore D."/>
            <person name="Tallon L."/>
            <person name="Sadzewicz L."/>
            <person name="Ott S."/>
            <person name="Zhao X."/>
            <person name="Nagaraj S."/>
            <person name="Vavikolanu K."/>
            <person name="Aluvathingal J."/>
            <person name="Nadendla S."/>
            <person name="Sichtig H."/>
        </authorList>
    </citation>
    <scope>NUCLEOTIDE SEQUENCE [LARGE SCALE GENOMIC DNA]</scope>
    <source>
        <strain evidence="9">FDAARGOS_394</strain>
    </source>
</reference>
<keyword evidence="3" id="KW-1003">Cell membrane</keyword>
<keyword evidence="2" id="KW-0813">Transport</keyword>
<dbReference type="GO" id="GO:0016887">
    <property type="term" value="F:ATP hydrolysis activity"/>
    <property type="evidence" value="ECO:0007669"/>
    <property type="project" value="InterPro"/>
</dbReference>
<evidence type="ECO:0000256" key="2">
    <source>
        <dbReference type="ARBA" id="ARBA00022448"/>
    </source>
</evidence>
<dbReference type="SUPFAM" id="SSF52540">
    <property type="entry name" value="P-loop containing nucleoside triphosphate hydrolases"/>
    <property type="match status" value="1"/>
</dbReference>
<comment type="similarity">
    <text evidence="1">Belongs to the ABC transporter superfamily.</text>
</comment>
<dbReference type="FunFam" id="3.40.50.300:FF:000341">
    <property type="entry name" value="High-affinity branched-chain amino acid transport ATP-binding protein"/>
    <property type="match status" value="1"/>
</dbReference>
<dbReference type="PANTHER" id="PTHR43820">
    <property type="entry name" value="HIGH-AFFINITY BRANCHED-CHAIN AMINO ACID TRANSPORT ATP-BINDING PROTEIN LIVF"/>
    <property type="match status" value="1"/>
</dbReference>
<dbReference type="GO" id="GO:0005524">
    <property type="term" value="F:ATP binding"/>
    <property type="evidence" value="ECO:0007669"/>
    <property type="project" value="UniProtKB-KW"/>
</dbReference>
<dbReference type="PROSITE" id="PS00211">
    <property type="entry name" value="ABC_TRANSPORTER_1"/>
    <property type="match status" value="1"/>
</dbReference>
<name>A0A2A7V0N4_COMTR</name>
<evidence type="ECO:0000256" key="1">
    <source>
        <dbReference type="ARBA" id="ARBA00005417"/>
    </source>
</evidence>
<organism evidence="8 9">
    <name type="scientific">Comamonas terrigena</name>
    <dbReference type="NCBI Taxonomy" id="32013"/>
    <lineage>
        <taxon>Bacteria</taxon>
        <taxon>Pseudomonadati</taxon>
        <taxon>Pseudomonadota</taxon>
        <taxon>Betaproteobacteria</taxon>
        <taxon>Burkholderiales</taxon>
        <taxon>Comamonadaceae</taxon>
        <taxon>Comamonas</taxon>
    </lineage>
</organism>
<evidence type="ECO:0000256" key="3">
    <source>
        <dbReference type="ARBA" id="ARBA00022475"/>
    </source>
</evidence>
<dbReference type="GO" id="GO:0015658">
    <property type="term" value="F:branched-chain amino acid transmembrane transporter activity"/>
    <property type="evidence" value="ECO:0007669"/>
    <property type="project" value="InterPro"/>
</dbReference>
<evidence type="ECO:0000313" key="9">
    <source>
        <dbReference type="Proteomes" id="UP000220246"/>
    </source>
</evidence>
<dbReference type="Gene3D" id="3.40.50.300">
    <property type="entry name" value="P-loop containing nucleotide triphosphate hydrolases"/>
    <property type="match status" value="1"/>
</dbReference>
<dbReference type="PANTHER" id="PTHR43820:SF4">
    <property type="entry name" value="HIGH-AFFINITY BRANCHED-CHAIN AMINO ACID TRANSPORT ATP-BINDING PROTEIN LIVF"/>
    <property type="match status" value="1"/>
</dbReference>
<proteinExistence type="inferred from homology"/>
<accession>A0A2A7V0N4</accession>
<gene>
    <name evidence="8" type="primary">livF</name>
    <name evidence="8" type="ORF">CRM82_14810</name>
</gene>
<keyword evidence="4" id="KW-0547">Nucleotide-binding</keyword>
<keyword evidence="9" id="KW-1185">Reference proteome</keyword>
<feature type="domain" description="ABC transporter" evidence="7">
    <location>
        <begin position="2"/>
        <end position="233"/>
    </location>
</feature>
<dbReference type="PIRSF" id="PIRSF039137">
    <property type="entry name" value="ABC_branched_ATPase"/>
    <property type="match status" value="1"/>
</dbReference>
<dbReference type="STRING" id="1219032.GCA_001515545_00320"/>
<dbReference type="GO" id="GO:0015804">
    <property type="term" value="P:neutral amino acid transport"/>
    <property type="evidence" value="ECO:0007669"/>
    <property type="project" value="UniProtKB-ARBA"/>
</dbReference>
<dbReference type="InterPro" id="IPR003439">
    <property type="entry name" value="ABC_transporter-like_ATP-bd"/>
</dbReference>
<dbReference type="InterPro" id="IPR052156">
    <property type="entry name" value="BCAA_Transport_ATP-bd_LivF"/>
</dbReference>
<dbReference type="GO" id="GO:0015807">
    <property type="term" value="P:L-amino acid transport"/>
    <property type="evidence" value="ECO:0007669"/>
    <property type="project" value="UniProtKB-ARBA"/>
</dbReference>
<dbReference type="Pfam" id="PF00005">
    <property type="entry name" value="ABC_tran"/>
    <property type="match status" value="1"/>
</dbReference>
<dbReference type="PROSITE" id="PS50893">
    <property type="entry name" value="ABC_TRANSPORTER_2"/>
    <property type="match status" value="1"/>
</dbReference>
<dbReference type="InterPro" id="IPR027417">
    <property type="entry name" value="P-loop_NTPase"/>
</dbReference>
<evidence type="ECO:0000256" key="6">
    <source>
        <dbReference type="ARBA" id="ARBA00022970"/>
    </source>
</evidence>
<dbReference type="EMBL" id="PDEA01000001">
    <property type="protein sequence ID" value="PEH91110.1"/>
    <property type="molecule type" value="Genomic_DNA"/>
</dbReference>
<protein>
    <submittedName>
        <fullName evidence="8">Branched-chain amino acid ABC transporter ATP-binding protein</fullName>
    </submittedName>
</protein>
<evidence type="ECO:0000313" key="8">
    <source>
        <dbReference type="EMBL" id="PEH91110.1"/>
    </source>
</evidence>
<dbReference type="InterPro" id="IPR030660">
    <property type="entry name" value="ABC_branched_ATPase_LivF/BraG"/>
</dbReference>
<dbReference type="Proteomes" id="UP000220246">
    <property type="component" value="Unassembled WGS sequence"/>
</dbReference>
<comment type="caution">
    <text evidence="8">The sequence shown here is derived from an EMBL/GenBank/DDBJ whole genome shotgun (WGS) entry which is preliminary data.</text>
</comment>
<evidence type="ECO:0000259" key="7">
    <source>
        <dbReference type="PROSITE" id="PS50893"/>
    </source>
</evidence>
<dbReference type="InterPro" id="IPR003593">
    <property type="entry name" value="AAA+_ATPase"/>
</dbReference>
<dbReference type="GO" id="GO:0015695">
    <property type="term" value="P:organic cation transport"/>
    <property type="evidence" value="ECO:0007669"/>
    <property type="project" value="UniProtKB-ARBA"/>
</dbReference>
<dbReference type="AlphaFoldDB" id="A0A2A7V0N4"/>
<dbReference type="OrthoDB" id="9776369at2"/>
<evidence type="ECO:0000256" key="5">
    <source>
        <dbReference type="ARBA" id="ARBA00022840"/>
    </source>
</evidence>